<evidence type="ECO:0000313" key="1">
    <source>
        <dbReference type="EMBL" id="CAG7651241.1"/>
    </source>
</evidence>
<reference evidence="1" key="1">
    <citation type="submission" date="2021-06" db="EMBL/GenBank/DDBJ databases">
        <authorList>
            <person name="Arsene-Ploetze F."/>
        </authorList>
    </citation>
    <scope>NUCLEOTIDE SEQUENCE</scope>
    <source>
        <strain evidence="1">SBRY1</strain>
    </source>
</reference>
<organism evidence="1 2">
    <name type="scientific">Actinacidiphila bryophytorum</name>
    <dbReference type="NCBI Taxonomy" id="1436133"/>
    <lineage>
        <taxon>Bacteria</taxon>
        <taxon>Bacillati</taxon>
        <taxon>Actinomycetota</taxon>
        <taxon>Actinomycetes</taxon>
        <taxon>Kitasatosporales</taxon>
        <taxon>Streptomycetaceae</taxon>
        <taxon>Actinacidiphila</taxon>
    </lineage>
</organism>
<dbReference type="AlphaFoldDB" id="A0A9W4H4J7"/>
<sequence length="550" mass="57954">MSTAAKVDALMAALESEYGAVVRTPGGVSWLHSHHVPVRRLLTRLVRRLTDEVPFHSGEDERDLIVARHQPSLGYVTYDVSREGMAYLLGTAAIEMPGDERHVGEDVADLALSRTVPTPVCAVSWSSRHVQTLLPVLAELARRGVASTVLDIATESRHAVPTPPDDAISVLRLPKELLAHGGGPPVRALSGTRDGRTLHVGEYAVPIGRLAALVLGVLRHSADVTQPSWAAAVGIERWLDDVLSRLASSVFLCSNDTSPPGVLAVRAAERAGADTVYVQHGAWVEGQVAWRAQHCRHIAVMGARDVLTARTWSKRADAHVHVVGQPRFDVLTEVDRAAQRRYLEKILAAQAGAVPPRIAVWACQPFREEKLRSHFEVVAEGVRRAGSTWGLVVAPHPAQGADAYSALLEDVGTISVALADPAVGARGCLAGADALISASSTCGIEAMLLDVPVLELVLPATRTLGLADQRAAQRCAASPEITAALERIAEAPHACRVSAAAKRAICLDVGASSAAVADVVVTALANATARGSAPPLGLAAADTKHGGANR</sequence>
<dbReference type="EMBL" id="CAJVAX010000019">
    <property type="protein sequence ID" value="CAG7651241.1"/>
    <property type="molecule type" value="Genomic_DNA"/>
</dbReference>
<comment type="caution">
    <text evidence="1">The sequence shown here is derived from an EMBL/GenBank/DDBJ whole genome shotgun (WGS) entry which is preliminary data.</text>
</comment>
<proteinExistence type="predicted"/>
<dbReference type="RefSeq" id="WP_205045207.1">
    <property type="nucleotide sequence ID" value="NZ_CAJVAX010000019.1"/>
</dbReference>
<dbReference type="Proteomes" id="UP001153328">
    <property type="component" value="Unassembled WGS sequence"/>
</dbReference>
<dbReference type="SUPFAM" id="SSF53756">
    <property type="entry name" value="UDP-Glycosyltransferase/glycogen phosphorylase"/>
    <property type="match status" value="1"/>
</dbReference>
<name>A0A9W4H4J7_9ACTN</name>
<gene>
    <name evidence="1" type="ORF">SBRY_50564</name>
</gene>
<evidence type="ECO:0008006" key="3">
    <source>
        <dbReference type="Google" id="ProtNLM"/>
    </source>
</evidence>
<evidence type="ECO:0000313" key="2">
    <source>
        <dbReference type="Proteomes" id="UP001153328"/>
    </source>
</evidence>
<accession>A0A9W4H4J7</accession>
<keyword evidence="2" id="KW-1185">Reference proteome</keyword>
<protein>
    <recommendedName>
        <fullName evidence="3">UDP-N-acetylglucosamine 2-epimerase domain-containing protein</fullName>
    </recommendedName>
</protein>